<reference evidence="1 2" key="1">
    <citation type="journal article" date="2023" name="Microbiol. Resour. Announc.">
        <title>Complete Genome Sequence of Imperialibacter roseus strain P4T.</title>
        <authorList>
            <person name="Tizabi D.R."/>
            <person name="Bachvaroff T."/>
            <person name="Hill R.T."/>
        </authorList>
    </citation>
    <scope>NUCLEOTIDE SEQUENCE [LARGE SCALE GENOMIC DNA]</scope>
    <source>
        <strain evidence="1 2">P4T</strain>
    </source>
</reference>
<evidence type="ECO:0000313" key="2">
    <source>
        <dbReference type="Proteomes" id="UP001302349"/>
    </source>
</evidence>
<organism evidence="1 2">
    <name type="scientific">Imperialibacter roseus</name>
    <dbReference type="NCBI Taxonomy" id="1324217"/>
    <lineage>
        <taxon>Bacteria</taxon>
        <taxon>Pseudomonadati</taxon>
        <taxon>Bacteroidota</taxon>
        <taxon>Cytophagia</taxon>
        <taxon>Cytophagales</taxon>
        <taxon>Flammeovirgaceae</taxon>
        <taxon>Imperialibacter</taxon>
    </lineage>
</organism>
<dbReference type="Proteomes" id="UP001302349">
    <property type="component" value="Chromosome"/>
</dbReference>
<dbReference type="EMBL" id="CP136051">
    <property type="protein sequence ID" value="WOK08980.1"/>
    <property type="molecule type" value="Genomic_DNA"/>
</dbReference>
<keyword evidence="2" id="KW-1185">Reference proteome</keyword>
<dbReference type="RefSeq" id="WP_317491607.1">
    <property type="nucleotide sequence ID" value="NZ_CP136051.1"/>
</dbReference>
<gene>
    <name evidence="1" type="ORF">RT717_10075</name>
</gene>
<accession>A0ABZ0IYF1</accession>
<proteinExistence type="predicted"/>
<sequence length="354" mass="41602">MPRIRFKKPSYPVSDSLRKYLLETGREREVPISYNELLRYSSSVPLFDNKGTDTYWETVLYNQSDRAFIHDSLIMIYAQLKVAGDVKSFEHLFIDRIDYCLYANTHPFRVRVVNRLNDLFDYFYVKQADMSRIYGMELEHLLSPNKINYIVKGTTVIEEHIQGIPGGAFIKHFLPSQEYNPLRVAKEFVKFNERSLVQLQGDMRNDNFVVEVIPDFDDLYFRLRATDFDQHCYEGDLKIYMPQYFIENNPIINLGFKSMSPILELQYQKEERTRLQIRVQAAGRQLDNLIEAMRKEELSKEENILSLRSGLASLYQDDKFLEAQTMGELVATSLQMLEKYPVRKRNGLATKEVC</sequence>
<name>A0ABZ0IYF1_9BACT</name>
<evidence type="ECO:0000313" key="1">
    <source>
        <dbReference type="EMBL" id="WOK08980.1"/>
    </source>
</evidence>
<protein>
    <submittedName>
        <fullName evidence="1">Uncharacterized protein</fullName>
    </submittedName>
</protein>